<dbReference type="EMBL" id="LAZR01017685">
    <property type="protein sequence ID" value="KKL99408.1"/>
    <property type="molecule type" value="Genomic_DNA"/>
</dbReference>
<proteinExistence type="predicted"/>
<reference evidence="1" key="1">
    <citation type="journal article" date="2015" name="Nature">
        <title>Complex archaea that bridge the gap between prokaryotes and eukaryotes.</title>
        <authorList>
            <person name="Spang A."/>
            <person name="Saw J.H."/>
            <person name="Jorgensen S.L."/>
            <person name="Zaremba-Niedzwiedzka K."/>
            <person name="Martijn J."/>
            <person name="Lind A.E."/>
            <person name="van Eijk R."/>
            <person name="Schleper C."/>
            <person name="Guy L."/>
            <person name="Ettema T.J."/>
        </authorList>
    </citation>
    <scope>NUCLEOTIDE SEQUENCE</scope>
</reference>
<evidence type="ECO:0000313" key="1">
    <source>
        <dbReference type="EMBL" id="KKL99408.1"/>
    </source>
</evidence>
<gene>
    <name evidence="1" type="ORF">LCGC14_1814740</name>
</gene>
<dbReference type="InterPro" id="IPR025048">
    <property type="entry name" value="DUF3987"/>
</dbReference>
<accession>A0A0F9GKV6</accession>
<comment type="caution">
    <text evidence="1">The sequence shown here is derived from an EMBL/GenBank/DDBJ whole genome shotgun (WGS) entry which is preliminary data.</text>
</comment>
<dbReference type="AlphaFoldDB" id="A0A0F9GKV6"/>
<name>A0A0F9GKV6_9ZZZZ</name>
<evidence type="ECO:0008006" key="2">
    <source>
        <dbReference type="Google" id="ProtNLM"/>
    </source>
</evidence>
<organism evidence="1">
    <name type="scientific">marine sediment metagenome</name>
    <dbReference type="NCBI Taxonomy" id="412755"/>
    <lineage>
        <taxon>unclassified sequences</taxon>
        <taxon>metagenomes</taxon>
        <taxon>ecological metagenomes</taxon>
    </lineage>
</organism>
<sequence>MPRALENWLYSFRDWTIPRSEAQESLIIWAGLFTLASVSKRHVYFPRSLMGSYEIFPNLYVLFIGPSSVTRKSTSIGYGEILLHQLEEINMAPSGTSASMLIGAMSDTIDGSITVVSSEFGSFIQTSKEDMYDILSDLYDGKIKHDYQTRAHGMEYISHPCLNLFAAATPDWFQDQPLYVIGGGFSARTIYIYETTTRKRQLYYHLHWPDFVKIEKDLVHDLEYISKLEGEFKHDCKETADAMEEWYQRTSEQETQEKLVAFRNRKHVHVHKVAMLLSLAESDDLVLTMTHFKAALALLDNVELKLPGVFAGMGKNIFGGEMEAIKGYIQRQPGRVEFGRIHRRFWQALPGEAKIKELLGEMVTLGWLQKSRNEGSNVTYYEYKEQS</sequence>
<protein>
    <recommendedName>
        <fullName evidence="2">DUF3987 domain-containing protein</fullName>
    </recommendedName>
</protein>
<dbReference type="Pfam" id="PF13148">
    <property type="entry name" value="DUF3987"/>
    <property type="match status" value="1"/>
</dbReference>